<sequence length="102" mass="11315">MVPYCMTSEYLTNYIKNLALKWLQENARADRPVYNHQFPSSSRTSLSADVTNIARGSSSPNVPNTALRSSSLDVPSTALGSSSPNGMIKWWKTNTKLLDLSY</sequence>
<dbReference type="EMBL" id="BLXT01004970">
    <property type="protein sequence ID" value="GFO18659.1"/>
    <property type="molecule type" value="Genomic_DNA"/>
</dbReference>
<dbReference type="AlphaFoldDB" id="A0AAV4BK23"/>
<organism evidence="2 3">
    <name type="scientific">Plakobranchus ocellatus</name>
    <dbReference type="NCBI Taxonomy" id="259542"/>
    <lineage>
        <taxon>Eukaryota</taxon>
        <taxon>Metazoa</taxon>
        <taxon>Spiralia</taxon>
        <taxon>Lophotrochozoa</taxon>
        <taxon>Mollusca</taxon>
        <taxon>Gastropoda</taxon>
        <taxon>Heterobranchia</taxon>
        <taxon>Euthyneura</taxon>
        <taxon>Panpulmonata</taxon>
        <taxon>Sacoglossa</taxon>
        <taxon>Placobranchoidea</taxon>
        <taxon>Plakobranchidae</taxon>
        <taxon>Plakobranchus</taxon>
    </lineage>
</organism>
<comment type="caution">
    <text evidence="2">The sequence shown here is derived from an EMBL/GenBank/DDBJ whole genome shotgun (WGS) entry which is preliminary data.</text>
</comment>
<accession>A0AAV4BK23</accession>
<protein>
    <submittedName>
        <fullName evidence="2">Uncharacterized protein</fullName>
    </submittedName>
</protein>
<gene>
    <name evidence="2" type="ORF">PoB_004516400</name>
</gene>
<feature type="region of interest" description="Disordered" evidence="1">
    <location>
        <begin position="53"/>
        <end position="81"/>
    </location>
</feature>
<evidence type="ECO:0000313" key="3">
    <source>
        <dbReference type="Proteomes" id="UP000735302"/>
    </source>
</evidence>
<evidence type="ECO:0000313" key="2">
    <source>
        <dbReference type="EMBL" id="GFO18659.1"/>
    </source>
</evidence>
<keyword evidence="3" id="KW-1185">Reference proteome</keyword>
<reference evidence="2 3" key="1">
    <citation type="journal article" date="2021" name="Elife">
        <title>Chloroplast acquisition without the gene transfer in kleptoplastic sea slugs, Plakobranchus ocellatus.</title>
        <authorList>
            <person name="Maeda T."/>
            <person name="Takahashi S."/>
            <person name="Yoshida T."/>
            <person name="Shimamura S."/>
            <person name="Takaki Y."/>
            <person name="Nagai Y."/>
            <person name="Toyoda A."/>
            <person name="Suzuki Y."/>
            <person name="Arimoto A."/>
            <person name="Ishii H."/>
            <person name="Satoh N."/>
            <person name="Nishiyama T."/>
            <person name="Hasebe M."/>
            <person name="Maruyama T."/>
            <person name="Minagawa J."/>
            <person name="Obokata J."/>
            <person name="Shigenobu S."/>
        </authorList>
    </citation>
    <scope>NUCLEOTIDE SEQUENCE [LARGE SCALE GENOMIC DNA]</scope>
</reference>
<evidence type="ECO:0000256" key="1">
    <source>
        <dbReference type="SAM" id="MobiDB-lite"/>
    </source>
</evidence>
<proteinExistence type="predicted"/>
<dbReference type="Proteomes" id="UP000735302">
    <property type="component" value="Unassembled WGS sequence"/>
</dbReference>
<name>A0AAV4BK23_9GAST</name>